<comment type="caution">
    <text evidence="3">The sequence shown here is derived from an EMBL/GenBank/DDBJ whole genome shotgun (WGS) entry which is preliminary data.</text>
</comment>
<name>A0ABN1RVC7_9ACTN</name>
<proteinExistence type="predicted"/>
<sequence>MFGEMLLAAPPADLEVTFGEVRCPTRIVAVTIANTGAADERYALRVAGEVQRTELVPAGTTVISRVRLAEDRPTVIAVHTTGESAASARRTADCSAAASAPAASAPAAPEPKGGTPAAGEPRPAPSAGESGTPAAEPSAAEPDAGTAPGTAPGTPPPPASRRQAHDAAPPAPKGAVSGTARKSAAEGRVREEVVKKAKKRRNVVAGDTRRQPRPQTLPMTGISPAFAYTGAGAAVTGGVLAWYALLWPGRRTESFPSRERTRT</sequence>
<feature type="transmembrane region" description="Helical" evidence="2">
    <location>
        <begin position="225"/>
        <end position="246"/>
    </location>
</feature>
<feature type="compositionally biased region" description="Basic and acidic residues" evidence="1">
    <location>
        <begin position="183"/>
        <end position="195"/>
    </location>
</feature>
<keyword evidence="4" id="KW-1185">Reference proteome</keyword>
<feature type="compositionally biased region" description="Low complexity" evidence="1">
    <location>
        <begin position="133"/>
        <end position="152"/>
    </location>
</feature>
<evidence type="ECO:0000256" key="1">
    <source>
        <dbReference type="SAM" id="MobiDB-lite"/>
    </source>
</evidence>
<dbReference type="EMBL" id="BAAAHH010000036">
    <property type="protein sequence ID" value="GAA0965010.1"/>
    <property type="molecule type" value="Genomic_DNA"/>
</dbReference>
<protein>
    <submittedName>
        <fullName evidence="3">Uncharacterized protein</fullName>
    </submittedName>
</protein>
<evidence type="ECO:0000256" key="2">
    <source>
        <dbReference type="SAM" id="Phobius"/>
    </source>
</evidence>
<feature type="compositionally biased region" description="Low complexity" evidence="1">
    <location>
        <begin position="97"/>
        <end position="107"/>
    </location>
</feature>
<evidence type="ECO:0000313" key="4">
    <source>
        <dbReference type="Proteomes" id="UP001500665"/>
    </source>
</evidence>
<keyword evidence="2" id="KW-0472">Membrane</keyword>
<gene>
    <name evidence="3" type="ORF">GCM10009550_64220</name>
</gene>
<evidence type="ECO:0000313" key="3">
    <source>
        <dbReference type="EMBL" id="GAA0965010.1"/>
    </source>
</evidence>
<organism evidence="3 4">
    <name type="scientific">Actinocorallia libanotica</name>
    <dbReference type="NCBI Taxonomy" id="46162"/>
    <lineage>
        <taxon>Bacteria</taxon>
        <taxon>Bacillati</taxon>
        <taxon>Actinomycetota</taxon>
        <taxon>Actinomycetes</taxon>
        <taxon>Streptosporangiales</taxon>
        <taxon>Thermomonosporaceae</taxon>
        <taxon>Actinocorallia</taxon>
    </lineage>
</organism>
<dbReference type="Proteomes" id="UP001500665">
    <property type="component" value="Unassembled WGS sequence"/>
</dbReference>
<keyword evidence="2" id="KW-1133">Transmembrane helix</keyword>
<reference evidence="3 4" key="1">
    <citation type="journal article" date="2019" name="Int. J. Syst. Evol. Microbiol.">
        <title>The Global Catalogue of Microorganisms (GCM) 10K type strain sequencing project: providing services to taxonomists for standard genome sequencing and annotation.</title>
        <authorList>
            <consortium name="The Broad Institute Genomics Platform"/>
            <consortium name="The Broad Institute Genome Sequencing Center for Infectious Disease"/>
            <person name="Wu L."/>
            <person name="Ma J."/>
        </authorList>
    </citation>
    <scope>NUCLEOTIDE SEQUENCE [LARGE SCALE GENOMIC DNA]</scope>
    <source>
        <strain evidence="3 4">JCM 10696</strain>
    </source>
</reference>
<dbReference type="RefSeq" id="WP_344245215.1">
    <property type="nucleotide sequence ID" value="NZ_BAAAHH010000036.1"/>
</dbReference>
<keyword evidence="2" id="KW-0812">Transmembrane</keyword>
<accession>A0ABN1RVC7</accession>
<feature type="region of interest" description="Disordered" evidence="1">
    <location>
        <begin position="97"/>
        <end position="218"/>
    </location>
</feature>